<accession>A0A4R8IF45</accession>
<organism evidence="1 2">
    <name type="scientific">Thiohalophilus thiocyanatoxydans</name>
    <dbReference type="NCBI Taxonomy" id="381308"/>
    <lineage>
        <taxon>Bacteria</taxon>
        <taxon>Pseudomonadati</taxon>
        <taxon>Pseudomonadota</taxon>
        <taxon>Gammaproteobacteria</taxon>
        <taxon>Thiohalomonadales</taxon>
        <taxon>Thiohalophilaceae</taxon>
        <taxon>Thiohalophilus</taxon>
    </lineage>
</organism>
<dbReference type="EMBL" id="SOQX01000010">
    <property type="protein sequence ID" value="TDX97906.1"/>
    <property type="molecule type" value="Genomic_DNA"/>
</dbReference>
<evidence type="ECO:0008006" key="3">
    <source>
        <dbReference type="Google" id="ProtNLM"/>
    </source>
</evidence>
<reference evidence="1 2" key="1">
    <citation type="submission" date="2019-03" db="EMBL/GenBank/DDBJ databases">
        <title>Genomic Encyclopedia of Type Strains, Phase IV (KMG-IV): sequencing the most valuable type-strain genomes for metagenomic binning, comparative biology and taxonomic classification.</title>
        <authorList>
            <person name="Goeker M."/>
        </authorList>
    </citation>
    <scope>NUCLEOTIDE SEQUENCE [LARGE SCALE GENOMIC DNA]</scope>
    <source>
        <strain evidence="1 2">DSM 16326</strain>
    </source>
</reference>
<sequence length="189" mass="20440">MNVLPSLKQGIIVTLALGLMACGGGGPTRVESDLGIRGAPEWVNEGTQYLNAGDGRLFHGVGHAPPMDDKSLQISTADNRARAEVARILSSYMDVVSNDYSSHAASAGRSINQQSVSRQINNLTKVNLTGVRIIGHWENEQTGNIWSIAELDMANMAETLDRVDNMNADLKRYISDQGGNIFDNLAQEN</sequence>
<comment type="caution">
    <text evidence="1">The sequence shown here is derived from an EMBL/GenBank/DDBJ whole genome shotgun (WGS) entry which is preliminary data.</text>
</comment>
<dbReference type="RefSeq" id="WP_134085268.1">
    <property type="nucleotide sequence ID" value="NZ_SOQX01000010.1"/>
</dbReference>
<dbReference type="AlphaFoldDB" id="A0A4R8IF45"/>
<dbReference type="OrthoDB" id="6401451at2"/>
<keyword evidence="2" id="KW-1185">Reference proteome</keyword>
<evidence type="ECO:0000313" key="1">
    <source>
        <dbReference type="EMBL" id="TDX97906.1"/>
    </source>
</evidence>
<evidence type="ECO:0000313" key="2">
    <source>
        <dbReference type="Proteomes" id="UP000294914"/>
    </source>
</evidence>
<dbReference type="Proteomes" id="UP000294914">
    <property type="component" value="Unassembled WGS sequence"/>
</dbReference>
<protein>
    <recommendedName>
        <fullName evidence="3">LPP20 lipoprotein</fullName>
    </recommendedName>
</protein>
<proteinExistence type="predicted"/>
<dbReference type="Gene3D" id="3.10.129.140">
    <property type="entry name" value="Helicobacter TNF-alpha-Inducing protein"/>
    <property type="match status" value="1"/>
</dbReference>
<gene>
    <name evidence="1" type="ORF">EDC23_2709</name>
</gene>
<name>A0A4R8IF45_9GAMM</name>